<name>A0A0E9RNB7_ANGAN</name>
<dbReference type="EMBL" id="GBXM01077911">
    <property type="protein sequence ID" value="JAH30666.1"/>
    <property type="molecule type" value="Transcribed_RNA"/>
</dbReference>
<protein>
    <submittedName>
        <fullName evidence="1">Uncharacterized protein</fullName>
    </submittedName>
</protein>
<proteinExistence type="predicted"/>
<reference evidence="1" key="1">
    <citation type="submission" date="2014-11" db="EMBL/GenBank/DDBJ databases">
        <authorList>
            <person name="Amaro Gonzalez C."/>
        </authorList>
    </citation>
    <scope>NUCLEOTIDE SEQUENCE</scope>
</reference>
<dbReference type="AlphaFoldDB" id="A0A0E9RNB7"/>
<organism evidence="1">
    <name type="scientific">Anguilla anguilla</name>
    <name type="common">European freshwater eel</name>
    <name type="synonym">Muraena anguilla</name>
    <dbReference type="NCBI Taxonomy" id="7936"/>
    <lineage>
        <taxon>Eukaryota</taxon>
        <taxon>Metazoa</taxon>
        <taxon>Chordata</taxon>
        <taxon>Craniata</taxon>
        <taxon>Vertebrata</taxon>
        <taxon>Euteleostomi</taxon>
        <taxon>Actinopterygii</taxon>
        <taxon>Neopterygii</taxon>
        <taxon>Teleostei</taxon>
        <taxon>Anguilliformes</taxon>
        <taxon>Anguillidae</taxon>
        <taxon>Anguilla</taxon>
    </lineage>
</organism>
<accession>A0A0E9RNB7</accession>
<sequence>MSSSNSYVCKLNLVCVKLVSGVKRRSSLVSCVRTQLVFALPN</sequence>
<reference evidence="1" key="2">
    <citation type="journal article" date="2015" name="Fish Shellfish Immunol.">
        <title>Early steps in the European eel (Anguilla anguilla)-Vibrio vulnificus interaction in the gills: Role of the RtxA13 toxin.</title>
        <authorList>
            <person name="Callol A."/>
            <person name="Pajuelo D."/>
            <person name="Ebbesson L."/>
            <person name="Teles M."/>
            <person name="MacKenzie S."/>
            <person name="Amaro C."/>
        </authorList>
    </citation>
    <scope>NUCLEOTIDE SEQUENCE</scope>
</reference>
<evidence type="ECO:0000313" key="1">
    <source>
        <dbReference type="EMBL" id="JAH30666.1"/>
    </source>
</evidence>